<keyword evidence="5" id="KW-0413">Isomerase</keyword>
<dbReference type="Gene3D" id="3.40.50.300">
    <property type="entry name" value="P-loop containing nucleotide triphosphate hydrolases"/>
    <property type="match status" value="2"/>
</dbReference>
<accession>A0ABR3EPX0</accession>
<dbReference type="PROSITE" id="PS51192">
    <property type="entry name" value="HELICASE_ATP_BIND_1"/>
    <property type="match status" value="1"/>
</dbReference>
<reference evidence="11 12" key="1">
    <citation type="submission" date="2024-02" db="EMBL/GenBank/DDBJ databases">
        <title>A draft genome for the cacao thread blight pathogen Marasmius crinis-equi.</title>
        <authorList>
            <person name="Cohen S.P."/>
            <person name="Baruah I.K."/>
            <person name="Amoako-Attah I."/>
            <person name="Bukari Y."/>
            <person name="Meinhardt L.W."/>
            <person name="Bailey B.A."/>
        </authorList>
    </citation>
    <scope>NUCLEOTIDE SEQUENCE [LARGE SCALE GENOMIC DNA]</scope>
    <source>
        <strain evidence="11 12">GH-76</strain>
    </source>
</reference>
<dbReference type="SMART" id="SM00487">
    <property type="entry name" value="DEXDc"/>
    <property type="match status" value="1"/>
</dbReference>
<evidence type="ECO:0000313" key="12">
    <source>
        <dbReference type="Proteomes" id="UP001465976"/>
    </source>
</evidence>
<evidence type="ECO:0000259" key="9">
    <source>
        <dbReference type="PROSITE" id="PS51192"/>
    </source>
</evidence>
<comment type="catalytic activity">
    <reaction evidence="6">
        <text>Couples ATP hydrolysis with the unwinding of duplex DNA by translocating in the 3'-5' direction.</text>
        <dbReference type="EC" id="5.6.2.4"/>
    </reaction>
</comment>
<evidence type="ECO:0000256" key="1">
    <source>
        <dbReference type="ARBA" id="ARBA00005446"/>
    </source>
</evidence>
<dbReference type="Pfam" id="PF00270">
    <property type="entry name" value="DEAD"/>
    <property type="match status" value="1"/>
</dbReference>
<dbReference type="PANTHER" id="PTHR13710:SF105">
    <property type="entry name" value="ATP-DEPENDENT DNA HELICASE Q1"/>
    <property type="match status" value="1"/>
</dbReference>
<keyword evidence="2" id="KW-0547">Nucleotide-binding</keyword>
<dbReference type="EC" id="5.6.2.4" evidence="7"/>
<name>A0ABR3EPX0_9AGAR</name>
<proteinExistence type="inferred from homology"/>
<sequence>MTGCSKPSIDSADGRKWIRDLIRPTLPHDLHDYILETLSKAATGRDVVMIVPTGGGKTSLFYGFMKLLEELAELGDSCPFETARFPRNPLLVAVFPTKGLEEEMEATFIGLDIPALAINEDTLSASPDLWKKAASPDLRALILSPEQLSTKQFDRLLQNDDVSSRMVGTAIDELHLVLDWGSPEFRESFREIGNIHHRMPDSALLLGVSATLPAGFETEKIISVLGLEPGRFFFMRRSNIRRDVQYIQRSLRHGLGGSAFPDLGWVLEKRRKTIIYCDTISLAFRVFVYLWFQIPDSESSSRQSRLRMYCSLFTKEYNQNTRSLFIDDANLQIIISTDALKVGNDFPNVADVIVLNATNVNDIMQKIGRAGRRFGLIKDPGPRGIVYVTKTALERARNLLEGKPTKKRLKKLNSEDPMPKNLAKFLLASCHIEELNHQYDNPISESTCCCEACSSHLRPHPSVCFCSGCHPEPQVLPLPPALRQPVHDDYIPLSESLNKEMKARGREALHAVRHKIWHGASATSATFRYLSPGAILPDKVIDQLLQNFAHLKSELNVKTYLEGQRWILPHTAIVWEEVQSLRKQFNRMRLGLDPTSKEDQEASSRTLSVPQAQPLARSYSTFFQTIEASRSNSASTTSQRPPAQPLQARVSGANPQLGSVLDPSTSTPSKRKASLSQTPGELTIRARPRRGTRTQADQNTKPAPKRKATLTELPGVPPSTRQRLSVKSGNITLVYNYKNK</sequence>
<feature type="domain" description="Helicase C-terminal" evidence="10">
    <location>
        <begin position="259"/>
        <end position="426"/>
    </location>
</feature>
<evidence type="ECO:0000256" key="6">
    <source>
        <dbReference type="ARBA" id="ARBA00034617"/>
    </source>
</evidence>
<evidence type="ECO:0000313" key="11">
    <source>
        <dbReference type="EMBL" id="KAL0564862.1"/>
    </source>
</evidence>
<dbReference type="CDD" id="cd18785">
    <property type="entry name" value="SF2_C"/>
    <property type="match status" value="1"/>
</dbReference>
<evidence type="ECO:0000256" key="7">
    <source>
        <dbReference type="ARBA" id="ARBA00034808"/>
    </source>
</evidence>
<dbReference type="InterPro" id="IPR027417">
    <property type="entry name" value="P-loop_NTPase"/>
</dbReference>
<evidence type="ECO:0000256" key="4">
    <source>
        <dbReference type="ARBA" id="ARBA00023125"/>
    </source>
</evidence>
<dbReference type="SUPFAM" id="SSF52540">
    <property type="entry name" value="P-loop containing nucleoside triphosphate hydrolases"/>
    <property type="match status" value="1"/>
</dbReference>
<dbReference type="InterPro" id="IPR014001">
    <property type="entry name" value="Helicase_ATP-bd"/>
</dbReference>
<gene>
    <name evidence="11" type="ORF">V5O48_017175</name>
</gene>
<feature type="domain" description="Helicase ATP-binding" evidence="9">
    <location>
        <begin position="38"/>
        <end position="230"/>
    </location>
</feature>
<feature type="region of interest" description="Disordered" evidence="8">
    <location>
        <begin position="630"/>
        <end position="727"/>
    </location>
</feature>
<dbReference type="InterPro" id="IPR001650">
    <property type="entry name" value="Helicase_C-like"/>
</dbReference>
<evidence type="ECO:0000256" key="8">
    <source>
        <dbReference type="SAM" id="MobiDB-lite"/>
    </source>
</evidence>
<dbReference type="PANTHER" id="PTHR13710">
    <property type="entry name" value="DNA HELICASE RECQ FAMILY MEMBER"/>
    <property type="match status" value="1"/>
</dbReference>
<feature type="compositionally biased region" description="Polar residues" evidence="8">
    <location>
        <begin position="630"/>
        <end position="641"/>
    </location>
</feature>
<dbReference type="Proteomes" id="UP001465976">
    <property type="component" value="Unassembled WGS sequence"/>
</dbReference>
<keyword evidence="4" id="KW-0238">DNA-binding</keyword>
<dbReference type="Pfam" id="PF00271">
    <property type="entry name" value="Helicase_C"/>
    <property type="match status" value="1"/>
</dbReference>
<keyword evidence="3" id="KW-0067">ATP-binding</keyword>
<evidence type="ECO:0000256" key="5">
    <source>
        <dbReference type="ARBA" id="ARBA00023235"/>
    </source>
</evidence>
<evidence type="ECO:0000259" key="10">
    <source>
        <dbReference type="PROSITE" id="PS51194"/>
    </source>
</evidence>
<organism evidence="11 12">
    <name type="scientific">Marasmius crinis-equi</name>
    <dbReference type="NCBI Taxonomy" id="585013"/>
    <lineage>
        <taxon>Eukaryota</taxon>
        <taxon>Fungi</taxon>
        <taxon>Dikarya</taxon>
        <taxon>Basidiomycota</taxon>
        <taxon>Agaricomycotina</taxon>
        <taxon>Agaricomycetes</taxon>
        <taxon>Agaricomycetidae</taxon>
        <taxon>Agaricales</taxon>
        <taxon>Marasmiineae</taxon>
        <taxon>Marasmiaceae</taxon>
        <taxon>Marasmius</taxon>
    </lineage>
</organism>
<dbReference type="InterPro" id="IPR011545">
    <property type="entry name" value="DEAD/DEAH_box_helicase_dom"/>
</dbReference>
<keyword evidence="12" id="KW-1185">Reference proteome</keyword>
<protein>
    <recommendedName>
        <fullName evidence="7">DNA 3'-5' helicase</fullName>
        <ecNumber evidence="7">5.6.2.4</ecNumber>
    </recommendedName>
</protein>
<comment type="caution">
    <text evidence="11">The sequence shown here is derived from an EMBL/GenBank/DDBJ whole genome shotgun (WGS) entry which is preliminary data.</text>
</comment>
<comment type="similarity">
    <text evidence="1">Belongs to the helicase family. RecQ subfamily.</text>
</comment>
<evidence type="ECO:0000256" key="2">
    <source>
        <dbReference type="ARBA" id="ARBA00022741"/>
    </source>
</evidence>
<evidence type="ECO:0000256" key="3">
    <source>
        <dbReference type="ARBA" id="ARBA00022840"/>
    </source>
</evidence>
<dbReference type="PROSITE" id="PS51194">
    <property type="entry name" value="HELICASE_CTER"/>
    <property type="match status" value="1"/>
</dbReference>
<dbReference type="EMBL" id="JBAHYK010002542">
    <property type="protein sequence ID" value="KAL0564862.1"/>
    <property type="molecule type" value="Genomic_DNA"/>
</dbReference>
<feature type="compositionally biased region" description="Polar residues" evidence="8">
    <location>
        <begin position="653"/>
        <end position="680"/>
    </location>
</feature>